<dbReference type="GO" id="GO:0046872">
    <property type="term" value="F:metal ion binding"/>
    <property type="evidence" value="ECO:0007669"/>
    <property type="project" value="UniProtKB-KW"/>
</dbReference>
<dbReference type="Pfam" id="PF01266">
    <property type="entry name" value="DAO"/>
    <property type="match status" value="1"/>
</dbReference>
<dbReference type="GO" id="GO:0016020">
    <property type="term" value="C:membrane"/>
    <property type="evidence" value="ECO:0007669"/>
    <property type="project" value="InterPro"/>
</dbReference>
<protein>
    <submittedName>
        <fullName evidence="7">FAD-dependent oxidoreductase</fullName>
    </submittedName>
</protein>
<dbReference type="InterPro" id="IPR038010">
    <property type="entry name" value="YhfW_C"/>
</dbReference>
<dbReference type="PANTHER" id="PTHR13847:SF274">
    <property type="entry name" value="RIESKE 2FE-2S IRON-SULFUR PROTEIN YHFW-RELATED"/>
    <property type="match status" value="1"/>
</dbReference>
<dbReference type="Gene3D" id="3.50.50.60">
    <property type="entry name" value="FAD/NAD(P)-binding domain"/>
    <property type="match status" value="1"/>
</dbReference>
<keyword evidence="3" id="KW-0408">Iron</keyword>
<dbReference type="OrthoDB" id="9767869at2"/>
<dbReference type="InterPro" id="IPR006076">
    <property type="entry name" value="FAD-dep_OxRdtase"/>
</dbReference>
<evidence type="ECO:0000256" key="3">
    <source>
        <dbReference type="ARBA" id="ARBA00023004"/>
    </source>
</evidence>
<feature type="domain" description="Rieske" evidence="6">
    <location>
        <begin position="430"/>
        <end position="517"/>
    </location>
</feature>
<accession>A0A7X3CNZ7</accession>
<evidence type="ECO:0000256" key="1">
    <source>
        <dbReference type="ARBA" id="ARBA00022714"/>
    </source>
</evidence>
<dbReference type="PANTHER" id="PTHR13847">
    <property type="entry name" value="SARCOSINE DEHYDROGENASE-RELATED"/>
    <property type="match status" value="1"/>
</dbReference>
<evidence type="ECO:0000256" key="5">
    <source>
        <dbReference type="ARBA" id="ARBA00023157"/>
    </source>
</evidence>
<keyword evidence="4" id="KW-0411">Iron-sulfur</keyword>
<dbReference type="SUPFAM" id="SSF50022">
    <property type="entry name" value="ISP domain"/>
    <property type="match status" value="1"/>
</dbReference>
<proteinExistence type="predicted"/>
<dbReference type="GO" id="GO:0005737">
    <property type="term" value="C:cytoplasm"/>
    <property type="evidence" value="ECO:0007669"/>
    <property type="project" value="TreeGrafter"/>
</dbReference>
<dbReference type="PRINTS" id="PR00162">
    <property type="entry name" value="RIESKE"/>
</dbReference>
<dbReference type="InterPro" id="IPR005805">
    <property type="entry name" value="Rieske_Fe-S_prot_C"/>
</dbReference>
<evidence type="ECO:0000313" key="7">
    <source>
        <dbReference type="EMBL" id="MUG46825.1"/>
    </source>
</evidence>
<dbReference type="GO" id="GO:0016705">
    <property type="term" value="F:oxidoreductase activity, acting on paired donors, with incorporation or reduction of molecular oxygen"/>
    <property type="evidence" value="ECO:0007669"/>
    <property type="project" value="UniProtKB-ARBA"/>
</dbReference>
<name>A0A7X3CNZ7_9BACL</name>
<comment type="caution">
    <text evidence="7">The sequence shown here is derived from an EMBL/GenBank/DDBJ whole genome shotgun (WGS) entry which is preliminary data.</text>
</comment>
<evidence type="ECO:0000256" key="4">
    <source>
        <dbReference type="ARBA" id="ARBA00023014"/>
    </source>
</evidence>
<keyword evidence="5" id="KW-1015">Disulfide bond</keyword>
<organism evidence="7 8">
    <name type="scientific">Paenibacillus woosongensis</name>
    <dbReference type="NCBI Taxonomy" id="307580"/>
    <lineage>
        <taxon>Bacteria</taxon>
        <taxon>Bacillati</taxon>
        <taxon>Bacillota</taxon>
        <taxon>Bacilli</taxon>
        <taxon>Bacillales</taxon>
        <taxon>Paenibacillaceae</taxon>
        <taxon>Paenibacillus</taxon>
    </lineage>
</organism>
<evidence type="ECO:0000313" key="8">
    <source>
        <dbReference type="Proteomes" id="UP000447876"/>
    </source>
</evidence>
<dbReference type="InterPro" id="IPR017941">
    <property type="entry name" value="Rieske_2Fe-2S"/>
</dbReference>
<dbReference type="Proteomes" id="UP000447876">
    <property type="component" value="Unassembled WGS sequence"/>
</dbReference>
<dbReference type="Gene3D" id="3.30.9.10">
    <property type="entry name" value="D-Amino Acid Oxidase, subunit A, domain 2"/>
    <property type="match status" value="1"/>
</dbReference>
<keyword evidence="1" id="KW-0001">2Fe-2S</keyword>
<sequence length="517" mass="58171">MNNQTYGSGELPRYPQSMWRDTTNLPSFPRLQEDIETDVAIIGAGITGITTAYLLCKAGFKVAVVDAAEILDGTTGFTTAKITAQHGLIYDKLRKHFGDKEARLYYEANEEALSFIRFTVEEHQIDCQLQQQDAYLYADSEEQAEQLRKEWEAYEQLGLPGEWCDTLPIPIQVYGAIRMKNQAQFHPLQYLRTLVEYVTSHGGTLYENTTLEDAADHTRDGRRQLTTEGGHKITCQYAISASHFPFYDGGGFYFTRLHAERSYVVAIEPEIPLEQGMYINCGDPKRSLRSALLNDEQVILVGGESHKTGKGECTFKHYEELEEFGGKLFGAKRIPYRWSTQDLVTIDEIPYIGAITANEDKVLVATGFAKWGMTNGTAAALMFRDLIMGHGNKYTDLYTPSRFKANPGVKNFTVQNADVAKEWVSGKVELIRRKAEDLKNDEGGVVRHLGKRAGGYKDKEGRLYIVDTTCTHLGCEVEWNEAERSWDCPCHGSRFNYEGKVLEGPATESLPLLSQEP</sequence>
<reference evidence="7 8" key="1">
    <citation type="submission" date="2019-11" db="EMBL/GenBank/DDBJ databases">
        <title>Draft genome sequences of five Paenibacillus species of dairy origin.</title>
        <authorList>
            <person name="Olajide A.M."/>
            <person name="Chen S."/>
            <person name="Lapointe G."/>
        </authorList>
    </citation>
    <scope>NUCLEOTIDE SEQUENCE [LARGE SCALE GENOMIC DNA]</scope>
    <source>
        <strain evidence="7 8">12CR55</strain>
    </source>
</reference>
<dbReference type="PROSITE" id="PS51296">
    <property type="entry name" value="RIESKE"/>
    <property type="match status" value="1"/>
</dbReference>
<dbReference type="EMBL" id="WNZW01000008">
    <property type="protein sequence ID" value="MUG46825.1"/>
    <property type="molecule type" value="Genomic_DNA"/>
</dbReference>
<dbReference type="SUPFAM" id="SSF51905">
    <property type="entry name" value="FAD/NAD(P)-binding domain"/>
    <property type="match status" value="1"/>
</dbReference>
<evidence type="ECO:0000256" key="2">
    <source>
        <dbReference type="ARBA" id="ARBA00022723"/>
    </source>
</evidence>
<keyword evidence="2" id="KW-0479">Metal-binding</keyword>
<dbReference type="FunFam" id="2.102.10.10:FF:000014">
    <property type="entry name" value="Oxidoreductase, FAD dependent"/>
    <property type="match status" value="1"/>
</dbReference>
<dbReference type="Pfam" id="PF00355">
    <property type="entry name" value="Rieske"/>
    <property type="match status" value="1"/>
</dbReference>
<dbReference type="CDD" id="cd03477">
    <property type="entry name" value="Rieske_YhfW_C"/>
    <property type="match status" value="1"/>
</dbReference>
<dbReference type="RefSeq" id="WP_155612208.1">
    <property type="nucleotide sequence ID" value="NZ_WNZW01000008.1"/>
</dbReference>
<dbReference type="Gene3D" id="2.102.10.10">
    <property type="entry name" value="Rieske [2Fe-2S] iron-sulphur domain"/>
    <property type="match status" value="1"/>
</dbReference>
<gene>
    <name evidence="7" type="ORF">GNP95_17765</name>
</gene>
<dbReference type="InterPro" id="IPR036188">
    <property type="entry name" value="FAD/NAD-bd_sf"/>
</dbReference>
<dbReference type="InterPro" id="IPR036922">
    <property type="entry name" value="Rieske_2Fe-2S_sf"/>
</dbReference>
<dbReference type="GO" id="GO:0051537">
    <property type="term" value="F:2 iron, 2 sulfur cluster binding"/>
    <property type="evidence" value="ECO:0007669"/>
    <property type="project" value="UniProtKB-KW"/>
</dbReference>
<dbReference type="AlphaFoldDB" id="A0A7X3CNZ7"/>
<evidence type="ECO:0000259" key="6">
    <source>
        <dbReference type="PROSITE" id="PS51296"/>
    </source>
</evidence>
<dbReference type="GO" id="GO:0004497">
    <property type="term" value="F:monooxygenase activity"/>
    <property type="evidence" value="ECO:0007669"/>
    <property type="project" value="UniProtKB-ARBA"/>
</dbReference>